<name>A0ABQ0KWI6_MYCCL</name>
<dbReference type="Proteomes" id="UP000815677">
    <property type="component" value="Unassembled WGS sequence"/>
</dbReference>
<organism evidence="4 5">
    <name type="scientific">Mycena chlorophos</name>
    <name type="common">Agaric fungus</name>
    <name type="synonym">Agaricus chlorophos</name>
    <dbReference type="NCBI Taxonomy" id="658473"/>
    <lineage>
        <taxon>Eukaryota</taxon>
        <taxon>Fungi</taxon>
        <taxon>Dikarya</taxon>
        <taxon>Basidiomycota</taxon>
        <taxon>Agaricomycotina</taxon>
        <taxon>Agaricomycetes</taxon>
        <taxon>Agaricomycetidae</taxon>
        <taxon>Agaricales</taxon>
        <taxon>Marasmiineae</taxon>
        <taxon>Mycenaceae</taxon>
        <taxon>Mycena</taxon>
    </lineage>
</organism>
<accession>A0ABQ0KWI6</accession>
<proteinExistence type="inferred from homology"/>
<keyword evidence="3" id="KW-1133">Transmembrane helix</keyword>
<dbReference type="EMBL" id="DF838807">
    <property type="protein sequence ID" value="GAT43304.1"/>
    <property type="molecule type" value="Genomic_DNA"/>
</dbReference>
<evidence type="ECO:0000313" key="4">
    <source>
        <dbReference type="EMBL" id="GAT43304.1"/>
    </source>
</evidence>
<reference evidence="4" key="1">
    <citation type="submission" date="2014-09" db="EMBL/GenBank/DDBJ databases">
        <title>Genome sequence of the luminous mushroom Mycena chlorophos for searching fungal bioluminescence genes.</title>
        <authorList>
            <person name="Tanaka Y."/>
            <person name="Kasuga D."/>
            <person name="Oba Y."/>
            <person name="Hase S."/>
            <person name="Sato K."/>
            <person name="Oba Y."/>
            <person name="Sakakibara Y."/>
        </authorList>
    </citation>
    <scope>NUCLEOTIDE SEQUENCE</scope>
</reference>
<gene>
    <name evidence="4" type="ORF">MCHLO_00993</name>
</gene>
<keyword evidence="3" id="KW-0472">Membrane</keyword>
<comment type="similarity">
    <text evidence="2">Belongs to the ustYa family.</text>
</comment>
<comment type="pathway">
    <text evidence="1">Mycotoxin biosynthesis.</text>
</comment>
<evidence type="ECO:0000256" key="3">
    <source>
        <dbReference type="SAM" id="Phobius"/>
    </source>
</evidence>
<protein>
    <recommendedName>
        <fullName evidence="6">Cyclochlorotine biosynthesis protein O</fullName>
    </recommendedName>
</protein>
<dbReference type="Pfam" id="PF11807">
    <property type="entry name" value="UstYa"/>
    <property type="match status" value="1"/>
</dbReference>
<evidence type="ECO:0008006" key="6">
    <source>
        <dbReference type="Google" id="ProtNLM"/>
    </source>
</evidence>
<feature type="transmembrane region" description="Helical" evidence="3">
    <location>
        <begin position="32"/>
        <end position="54"/>
    </location>
</feature>
<dbReference type="PANTHER" id="PTHR33365:SF4">
    <property type="entry name" value="CYCLOCHLOROTINE BIOSYNTHESIS PROTEIN O"/>
    <property type="match status" value="1"/>
</dbReference>
<sequence length="240" mass="27557">MLSFVLLWRRTQKYEVLPTNTAASRIFKVQDACLIALLVLSLLLNAILGIGWAFTPLPQQFPEASYSPAQQAIEYKQLKFHRGLADDIPIYERRRSPEVDVAWEELYAYAASRIPHAEAVKMANTTWPILGEPGNYVIALDVFHQLHCLDMIRQELFPASHGNETRLSRTHLRHCIGAIRQALQCYADTTPVVWQWDAHFQEAIQRDDVVHTCRDFGRIQEWAKERSMGLLPDLSVYIQG</sequence>
<evidence type="ECO:0000256" key="1">
    <source>
        <dbReference type="ARBA" id="ARBA00004685"/>
    </source>
</evidence>
<keyword evidence="5" id="KW-1185">Reference proteome</keyword>
<evidence type="ECO:0000256" key="2">
    <source>
        <dbReference type="ARBA" id="ARBA00035112"/>
    </source>
</evidence>
<dbReference type="InterPro" id="IPR021765">
    <property type="entry name" value="UstYa-like"/>
</dbReference>
<evidence type="ECO:0000313" key="5">
    <source>
        <dbReference type="Proteomes" id="UP000815677"/>
    </source>
</evidence>
<keyword evidence="3" id="KW-0812">Transmembrane</keyword>
<dbReference type="PANTHER" id="PTHR33365">
    <property type="entry name" value="YALI0B05434P"/>
    <property type="match status" value="1"/>
</dbReference>